<feature type="region of interest" description="Disordered" evidence="1">
    <location>
        <begin position="1"/>
        <end position="65"/>
    </location>
</feature>
<accession>A0A811L9Z5</accession>
<dbReference type="OrthoDB" id="5868699at2759"/>
<proteinExistence type="predicted"/>
<evidence type="ECO:0000256" key="1">
    <source>
        <dbReference type="SAM" id="MobiDB-lite"/>
    </source>
</evidence>
<reference evidence="2" key="1">
    <citation type="submission" date="2020-09" db="EMBL/GenBank/DDBJ databases">
        <authorList>
            <person name="Kikuchi T."/>
        </authorList>
    </citation>
    <scope>NUCLEOTIDE SEQUENCE</scope>
    <source>
        <strain evidence="2">SH1</strain>
    </source>
</reference>
<dbReference type="Proteomes" id="UP000783686">
    <property type="component" value="Unassembled WGS sequence"/>
</dbReference>
<keyword evidence="3" id="KW-1185">Reference proteome</keyword>
<feature type="region of interest" description="Disordered" evidence="1">
    <location>
        <begin position="85"/>
        <end position="118"/>
    </location>
</feature>
<feature type="compositionally biased region" description="Polar residues" evidence="1">
    <location>
        <begin position="35"/>
        <end position="45"/>
    </location>
</feature>
<evidence type="ECO:0000313" key="2">
    <source>
        <dbReference type="EMBL" id="CAD5225031.1"/>
    </source>
</evidence>
<dbReference type="EMBL" id="CAJFCW020000005">
    <property type="protein sequence ID" value="CAG9120405.1"/>
    <property type="molecule type" value="Genomic_DNA"/>
</dbReference>
<name>A0A811L9Z5_9BILA</name>
<organism evidence="2 3">
    <name type="scientific">Bursaphelenchus okinawaensis</name>
    <dbReference type="NCBI Taxonomy" id="465554"/>
    <lineage>
        <taxon>Eukaryota</taxon>
        <taxon>Metazoa</taxon>
        <taxon>Ecdysozoa</taxon>
        <taxon>Nematoda</taxon>
        <taxon>Chromadorea</taxon>
        <taxon>Rhabditida</taxon>
        <taxon>Tylenchina</taxon>
        <taxon>Tylenchomorpha</taxon>
        <taxon>Aphelenchoidea</taxon>
        <taxon>Aphelenchoididae</taxon>
        <taxon>Bursaphelenchus</taxon>
    </lineage>
</organism>
<protein>
    <submittedName>
        <fullName evidence="2">Uncharacterized protein</fullName>
    </submittedName>
</protein>
<dbReference type="EMBL" id="CAJFDH010000005">
    <property type="protein sequence ID" value="CAD5225031.1"/>
    <property type="molecule type" value="Genomic_DNA"/>
</dbReference>
<feature type="compositionally biased region" description="Basic and acidic residues" evidence="1">
    <location>
        <begin position="109"/>
        <end position="118"/>
    </location>
</feature>
<gene>
    <name evidence="2" type="ORF">BOKJ2_LOCUS11375</name>
</gene>
<feature type="compositionally biased region" description="Basic and acidic residues" evidence="1">
    <location>
        <begin position="46"/>
        <end position="60"/>
    </location>
</feature>
<dbReference type="AlphaFoldDB" id="A0A811L9Z5"/>
<sequence length="118" mass="13061">MADVGNSEEAGVNTAKDPTPSEDAHTAKNPKTEEANTNTEQSADTHTLREPTDNERKDAKSCAPVKEFSFTGFGQEEFDYSAFAKQSTHAFDPVTVEARKKERRRQRAKSKEAAAKKQ</sequence>
<feature type="compositionally biased region" description="Basic and acidic residues" evidence="1">
    <location>
        <begin position="22"/>
        <end position="34"/>
    </location>
</feature>
<evidence type="ECO:0000313" key="3">
    <source>
        <dbReference type="Proteomes" id="UP000614601"/>
    </source>
</evidence>
<dbReference type="Proteomes" id="UP000614601">
    <property type="component" value="Unassembled WGS sequence"/>
</dbReference>
<comment type="caution">
    <text evidence="2">The sequence shown here is derived from an EMBL/GenBank/DDBJ whole genome shotgun (WGS) entry which is preliminary data.</text>
</comment>